<proteinExistence type="predicted"/>
<reference evidence="2 3" key="1">
    <citation type="journal article" date="2020" name="ISME J.">
        <title>Uncovering the hidden diversity of litter-decomposition mechanisms in mushroom-forming fungi.</title>
        <authorList>
            <person name="Floudas D."/>
            <person name="Bentzer J."/>
            <person name="Ahren D."/>
            <person name="Johansson T."/>
            <person name="Persson P."/>
            <person name="Tunlid A."/>
        </authorList>
    </citation>
    <scope>NUCLEOTIDE SEQUENCE [LARGE SCALE GENOMIC DNA]</scope>
    <source>
        <strain evidence="2 3">CBS 406.79</strain>
    </source>
</reference>
<sequence length="324" mass="38168">MLPQPVVRLGRRRAVGSLRNFRPSEGTEPSSIQPPSTELIAQFVAKHDTQESSPLFHHVLPEIRNTIFLYALLSYEDQSIAYPNDAHYSRPEYRFSIRIDTRLLQTCRLVYLETRFLPVITYEHTFWGHRAPPGITHASNPRAYFERFTEAQRDRVDRVHFFTQQFYLERDFPNVCLVSAMRPRSLKITLRHGDWWNWESNNPLKLRNGWADKLESIVRLEEVILELETMERDKAQINAIAERVRKETYPASNGRIFTARGNPLVRSEWMGPNRLSNLFFDSSQNKWVSRNLKAEENVPDPGLKYCIVCIKWTARTKDEELNWY</sequence>
<dbReference type="OrthoDB" id="288942at2759"/>
<dbReference type="EMBL" id="JAACJN010000234">
    <property type="protein sequence ID" value="KAF5357730.1"/>
    <property type="molecule type" value="Genomic_DNA"/>
</dbReference>
<gene>
    <name evidence="2" type="ORF">D9757_011948</name>
</gene>
<evidence type="ECO:0000313" key="3">
    <source>
        <dbReference type="Proteomes" id="UP000518752"/>
    </source>
</evidence>
<name>A0A8H5G3T8_9AGAR</name>
<evidence type="ECO:0000313" key="2">
    <source>
        <dbReference type="EMBL" id="KAF5357730.1"/>
    </source>
</evidence>
<dbReference type="Proteomes" id="UP000518752">
    <property type="component" value="Unassembled WGS sequence"/>
</dbReference>
<protein>
    <submittedName>
        <fullName evidence="2">Uncharacterized protein</fullName>
    </submittedName>
</protein>
<comment type="caution">
    <text evidence="2">The sequence shown here is derived from an EMBL/GenBank/DDBJ whole genome shotgun (WGS) entry which is preliminary data.</text>
</comment>
<keyword evidence="1" id="KW-0175">Coiled coil</keyword>
<feature type="coiled-coil region" evidence="1">
    <location>
        <begin position="220"/>
        <end position="247"/>
    </location>
</feature>
<organism evidence="2 3">
    <name type="scientific">Collybiopsis confluens</name>
    <dbReference type="NCBI Taxonomy" id="2823264"/>
    <lineage>
        <taxon>Eukaryota</taxon>
        <taxon>Fungi</taxon>
        <taxon>Dikarya</taxon>
        <taxon>Basidiomycota</taxon>
        <taxon>Agaricomycotina</taxon>
        <taxon>Agaricomycetes</taxon>
        <taxon>Agaricomycetidae</taxon>
        <taxon>Agaricales</taxon>
        <taxon>Marasmiineae</taxon>
        <taxon>Omphalotaceae</taxon>
        <taxon>Collybiopsis</taxon>
    </lineage>
</organism>
<dbReference type="AlphaFoldDB" id="A0A8H5G3T8"/>
<evidence type="ECO:0000256" key="1">
    <source>
        <dbReference type="SAM" id="Coils"/>
    </source>
</evidence>
<accession>A0A8H5G3T8</accession>
<keyword evidence="3" id="KW-1185">Reference proteome</keyword>